<dbReference type="AlphaFoldDB" id="A0A250XH53"/>
<gene>
    <name evidence="2" type="ORF">CEUSTIGMA_g9835.t1</name>
</gene>
<dbReference type="SUPFAM" id="SSF56235">
    <property type="entry name" value="N-terminal nucleophile aminohydrolases (Ntn hydrolases)"/>
    <property type="match status" value="1"/>
</dbReference>
<feature type="domain" description="Glutamine amidotransferase type-2" evidence="1">
    <location>
        <begin position="107"/>
        <end position="222"/>
    </location>
</feature>
<reference evidence="2 3" key="1">
    <citation type="submission" date="2017-08" db="EMBL/GenBank/DDBJ databases">
        <title>Acidophilic green algal genome provides insights into adaptation to an acidic environment.</title>
        <authorList>
            <person name="Hirooka S."/>
            <person name="Hirose Y."/>
            <person name="Kanesaki Y."/>
            <person name="Higuchi S."/>
            <person name="Fujiwara T."/>
            <person name="Onuma R."/>
            <person name="Era A."/>
            <person name="Ohbayashi R."/>
            <person name="Uzuka A."/>
            <person name="Nozaki H."/>
            <person name="Yoshikawa H."/>
            <person name="Miyagishima S.Y."/>
        </authorList>
    </citation>
    <scope>NUCLEOTIDE SEQUENCE [LARGE SCALE GENOMIC DNA]</scope>
    <source>
        <strain evidence="2 3">NIES-2499</strain>
    </source>
</reference>
<dbReference type="EMBL" id="BEGY01000080">
    <property type="protein sequence ID" value="GAX82407.1"/>
    <property type="molecule type" value="Genomic_DNA"/>
</dbReference>
<dbReference type="Gene3D" id="3.60.20.10">
    <property type="entry name" value="Glutamine Phosphoribosylpyrophosphate, subunit 1, domain 1"/>
    <property type="match status" value="1"/>
</dbReference>
<protein>
    <recommendedName>
        <fullName evidence="1">Glutamine amidotransferase type-2 domain-containing protein</fullName>
    </recommendedName>
</protein>
<evidence type="ECO:0000313" key="2">
    <source>
        <dbReference type="EMBL" id="GAX82407.1"/>
    </source>
</evidence>
<dbReference type="InterPro" id="IPR029055">
    <property type="entry name" value="Ntn_hydrolases_N"/>
</dbReference>
<dbReference type="Pfam" id="PF13537">
    <property type="entry name" value="GATase_7"/>
    <property type="match status" value="1"/>
</dbReference>
<dbReference type="OrthoDB" id="2019121at2759"/>
<organism evidence="2 3">
    <name type="scientific">Chlamydomonas eustigma</name>
    <dbReference type="NCBI Taxonomy" id="1157962"/>
    <lineage>
        <taxon>Eukaryota</taxon>
        <taxon>Viridiplantae</taxon>
        <taxon>Chlorophyta</taxon>
        <taxon>core chlorophytes</taxon>
        <taxon>Chlorophyceae</taxon>
        <taxon>CS clade</taxon>
        <taxon>Chlamydomonadales</taxon>
        <taxon>Chlamydomonadaceae</taxon>
        <taxon>Chlamydomonas</taxon>
    </lineage>
</organism>
<evidence type="ECO:0000259" key="1">
    <source>
        <dbReference type="Pfam" id="PF13537"/>
    </source>
</evidence>
<evidence type="ECO:0000313" key="3">
    <source>
        <dbReference type="Proteomes" id="UP000232323"/>
    </source>
</evidence>
<dbReference type="InterPro" id="IPR017932">
    <property type="entry name" value="GATase_2_dom"/>
</dbReference>
<sequence>MASEGVFFAKVLKPRSWYKSFGKQEESSNSVDVLHKRFSKRFEEEVEQSPEGVFARISKTPQALSLSPRETKQSKVQKYVIGNDNQCAMTVLPAANTISGHLLRVCPYVHHQEGILLCFFGFLKNAKDLGERLDLTEELTEKHDVGEMTTTLIVSLYKKLQKHHSSKVEELLLAELHGNYAFFMFDSQQKQGWAARDPSGNQELFFYADPEDDSMAFTNCLEQLPCEEVQCGWKEVPPGHYVSPRSRNIKQFALTPDQLQAHVRDQSEDLGFASKDEYVHLSPSKPNFFVRLSQKLKA</sequence>
<dbReference type="STRING" id="1157962.A0A250XH53"/>
<name>A0A250XH53_9CHLO</name>
<accession>A0A250XH53</accession>
<proteinExistence type="predicted"/>
<dbReference type="Proteomes" id="UP000232323">
    <property type="component" value="Unassembled WGS sequence"/>
</dbReference>
<comment type="caution">
    <text evidence="2">The sequence shown here is derived from an EMBL/GenBank/DDBJ whole genome shotgun (WGS) entry which is preliminary data.</text>
</comment>
<keyword evidence="3" id="KW-1185">Reference proteome</keyword>